<feature type="DNA-binding region" description="H-T-H motif" evidence="5">
    <location>
        <begin position="553"/>
        <end position="573"/>
    </location>
</feature>
<dbReference type="InterPro" id="IPR036910">
    <property type="entry name" value="HMG_box_dom_sf"/>
</dbReference>
<dbReference type="Pfam" id="PF00505">
    <property type="entry name" value="HMG_box"/>
    <property type="match status" value="1"/>
</dbReference>
<feature type="region of interest" description="Disordered" evidence="6">
    <location>
        <begin position="662"/>
        <end position="766"/>
    </location>
</feature>
<dbReference type="InterPro" id="IPR007889">
    <property type="entry name" value="HTH_Psq"/>
</dbReference>
<name>A0A8J5MJM3_HOMAM</name>
<dbReference type="InterPro" id="IPR011333">
    <property type="entry name" value="SKP1/BTB/POZ_sf"/>
</dbReference>
<dbReference type="CDD" id="cd18315">
    <property type="entry name" value="BTB_POZ_BAB-like"/>
    <property type="match status" value="1"/>
</dbReference>
<dbReference type="InterPro" id="IPR000210">
    <property type="entry name" value="BTB/POZ_dom"/>
</dbReference>
<dbReference type="PANTHER" id="PTHR23110:SF109">
    <property type="entry name" value="FI07618P-RELATED"/>
    <property type="match status" value="1"/>
</dbReference>
<feature type="domain" description="HTH CENPB-type" evidence="10">
    <location>
        <begin position="592"/>
        <end position="664"/>
    </location>
</feature>
<feature type="region of interest" description="Disordered" evidence="6">
    <location>
        <begin position="934"/>
        <end position="999"/>
    </location>
</feature>
<evidence type="ECO:0000259" key="10">
    <source>
        <dbReference type="PROSITE" id="PS51253"/>
    </source>
</evidence>
<comment type="caution">
    <text evidence="11">The sequence shown here is derived from an EMBL/GenBank/DDBJ whole genome shotgun (WGS) entry which is preliminary data.</text>
</comment>
<feature type="region of interest" description="Disordered" evidence="6">
    <location>
        <begin position="132"/>
        <end position="178"/>
    </location>
</feature>
<evidence type="ECO:0000259" key="9">
    <source>
        <dbReference type="PROSITE" id="PS50960"/>
    </source>
</evidence>
<organism evidence="11 12">
    <name type="scientific">Homarus americanus</name>
    <name type="common">American lobster</name>
    <dbReference type="NCBI Taxonomy" id="6706"/>
    <lineage>
        <taxon>Eukaryota</taxon>
        <taxon>Metazoa</taxon>
        <taxon>Ecdysozoa</taxon>
        <taxon>Arthropoda</taxon>
        <taxon>Crustacea</taxon>
        <taxon>Multicrustacea</taxon>
        <taxon>Malacostraca</taxon>
        <taxon>Eumalacostraca</taxon>
        <taxon>Eucarida</taxon>
        <taxon>Decapoda</taxon>
        <taxon>Pleocyemata</taxon>
        <taxon>Astacidea</taxon>
        <taxon>Nephropoidea</taxon>
        <taxon>Nephropidae</taxon>
        <taxon>Homarus</taxon>
    </lineage>
</organism>
<keyword evidence="3 4" id="KW-0539">Nucleus</keyword>
<feature type="compositionally biased region" description="Basic and acidic residues" evidence="6">
    <location>
        <begin position="972"/>
        <end position="983"/>
    </location>
</feature>
<dbReference type="Pfam" id="PF03221">
    <property type="entry name" value="HTH_Tnp_Tc5"/>
    <property type="match status" value="1"/>
</dbReference>
<feature type="domain" description="HMG box" evidence="8">
    <location>
        <begin position="1135"/>
        <end position="1203"/>
    </location>
</feature>
<gene>
    <name evidence="11" type="primary">bab1-L2</name>
    <name evidence="11" type="ORF">Hamer_G009313</name>
</gene>
<dbReference type="Pfam" id="PF00651">
    <property type="entry name" value="BTB"/>
    <property type="match status" value="1"/>
</dbReference>
<dbReference type="PROSITE" id="PS50118">
    <property type="entry name" value="HMG_BOX_2"/>
    <property type="match status" value="1"/>
</dbReference>
<dbReference type="Proteomes" id="UP000747542">
    <property type="component" value="Unassembled WGS sequence"/>
</dbReference>
<reference evidence="11" key="1">
    <citation type="journal article" date="2021" name="Sci. Adv.">
        <title>The American lobster genome reveals insights on longevity, neural, and immune adaptations.</title>
        <authorList>
            <person name="Polinski J.M."/>
            <person name="Zimin A.V."/>
            <person name="Clark K.F."/>
            <person name="Kohn A.B."/>
            <person name="Sadowski N."/>
            <person name="Timp W."/>
            <person name="Ptitsyn A."/>
            <person name="Khanna P."/>
            <person name="Romanova D.Y."/>
            <person name="Williams P."/>
            <person name="Greenwood S.J."/>
            <person name="Moroz L.L."/>
            <person name="Walt D.R."/>
            <person name="Bodnar A.G."/>
        </authorList>
    </citation>
    <scope>NUCLEOTIDE SEQUENCE</scope>
    <source>
        <strain evidence="11">GMGI-L3</strain>
    </source>
</reference>
<sequence>MASISSEQQLRFRWNDHMQHVSKVLTLQRMEEQFCDVTLVSEDGFVMKAHQAILASTSTYFQRVLSEVTSDQHPMIVLRGANFREISCLLDYMYQGNTQVDHSLMEKVLEVADMLEIKGLSRIRSNASIKKFMGPGPSPNSTNTASLNMPCTDNMRGSSRSPEEQFYRGNQPDTEGAQARLVGNVCDIRSSRETPHLPPDGPPMSRTQPHASHHESDPQDNEDVTQTSGIDLSMAKNEPWSPREGEAAAPASQKDDSEDDELSLSKKKRKHQENLCFEETVDPVSDPDWGRIGTKFEESSRQNPRTINLGHHHKSPPPPSKSEDGASLVLPLVEKTLEVPCEDGPLTISLTTGQDLDGWRSLAKRKHLFYTSLPLKRAKRKFKARRTLDEGRKKWLAKERRSLFGSESTERPITRGLERLKKKTLAPVLESMESVSVNCDPPFPTEEDTAKSNRDKENILSKSTPEENAKVQMAVKAAVTEHTQSNVWELPSDKRITNDKFEESSEDVKFPAINPLSLFTLPPVKEREKQTRTTLTLEEKVKVIETFLDGKSQRQIAHLYGIGKTQVSGIIKRREEILTIYRDSLLRGEKLTMKRHRKSEYALLNQHLIQWYRHMTVVAGVKITTGMLRAKALQIAPELGYHDFKASNGWLATFKSNNNLKFSKQRKPESYNVDQGNSQHDNSHGDDDESFFEDGETDNSSSHLPLVKHLAGPSNITTGATNDDGSNSDIAINRGSQNGESSSANPSDQGTSLIHPGLSAAGVPKPPQMVNASLGANLTAAAAYNLSRDLTRDLSRGDSTGVGDLSSATMNSSPLNHPVSALNVSRAVIDNPLSKPSDSALATYKSEEPLTYGYDPQNRMNDASSRGTEYNYTPYGFPGLLSGLSDSEEQSDDNATGYIRAVNTNLKSVPQNVPTTSSLKTMLVDEQNAINASDKSLTEGNIPHPLAPVVKKSSGGGKKSSSVPLKSIPDTKATHESPQDIHRSKLPSSECLTPSTTANSEERFVCASSASTSLKKVFPLPPCTADPDKIHVLKRKRQRRMSVSKKNPAKRERQTVNTSLDTESLETKNDSQTNYVNIQLKEGKFENRYPVVDGVMPSEGQTQATMDNVKDEVVQKPSEPLCPLEKKIKRPRSHIKRPMNQYLLFHREMRGEMRAKYPDESNRKIAARLGYLWKNLPSSEKAMWQARAQFVKEEHKRLYPEYHYNPHEASMKRQEYISTLTERRNLYRVKPENSEEQN</sequence>
<dbReference type="SMART" id="SM00674">
    <property type="entry name" value="CENPB"/>
    <property type="match status" value="1"/>
</dbReference>
<feature type="region of interest" description="Disordered" evidence="6">
    <location>
        <begin position="435"/>
        <end position="467"/>
    </location>
</feature>
<keyword evidence="12" id="KW-1185">Reference proteome</keyword>
<dbReference type="InterPro" id="IPR009057">
    <property type="entry name" value="Homeodomain-like_sf"/>
</dbReference>
<feature type="region of interest" description="Disordered" evidence="6">
    <location>
        <begin position="297"/>
        <end position="325"/>
    </location>
</feature>
<dbReference type="Gene3D" id="1.10.10.60">
    <property type="entry name" value="Homeodomain-like"/>
    <property type="match status" value="2"/>
</dbReference>
<dbReference type="InterPro" id="IPR009071">
    <property type="entry name" value="HMG_box_dom"/>
</dbReference>
<dbReference type="Gene3D" id="3.30.710.10">
    <property type="entry name" value="Potassium Channel Kv1.1, Chain A"/>
    <property type="match status" value="1"/>
</dbReference>
<keyword evidence="2 4" id="KW-0238">DNA-binding</keyword>
<dbReference type="SUPFAM" id="SSF47095">
    <property type="entry name" value="HMG-box"/>
    <property type="match status" value="1"/>
</dbReference>
<evidence type="ECO:0000256" key="4">
    <source>
        <dbReference type="PROSITE-ProRule" id="PRU00267"/>
    </source>
</evidence>
<evidence type="ECO:0000256" key="1">
    <source>
        <dbReference type="ARBA" id="ARBA00004123"/>
    </source>
</evidence>
<dbReference type="InterPro" id="IPR006600">
    <property type="entry name" value="HTH_CenpB_DNA-bd_dom"/>
</dbReference>
<feature type="domain" description="BTB" evidence="7">
    <location>
        <begin position="35"/>
        <end position="102"/>
    </location>
</feature>
<dbReference type="GO" id="GO:0005634">
    <property type="term" value="C:nucleus"/>
    <property type="evidence" value="ECO:0007669"/>
    <property type="project" value="UniProtKB-SubCell"/>
</dbReference>
<feature type="DNA-binding region" description="HMG box" evidence="4">
    <location>
        <begin position="1135"/>
        <end position="1203"/>
    </location>
</feature>
<feature type="region of interest" description="Disordered" evidence="6">
    <location>
        <begin position="190"/>
        <end position="272"/>
    </location>
</feature>
<feature type="compositionally biased region" description="Polar residues" evidence="6">
    <location>
        <begin position="139"/>
        <end position="160"/>
    </location>
</feature>
<evidence type="ECO:0000259" key="8">
    <source>
        <dbReference type="PROSITE" id="PS50118"/>
    </source>
</evidence>
<feature type="compositionally biased region" description="Acidic residues" evidence="6">
    <location>
        <begin position="686"/>
        <end position="697"/>
    </location>
</feature>
<dbReference type="PANTHER" id="PTHR23110">
    <property type="entry name" value="BTB DOMAIN TRANSCRIPTION FACTOR"/>
    <property type="match status" value="1"/>
</dbReference>
<evidence type="ECO:0000313" key="12">
    <source>
        <dbReference type="Proteomes" id="UP000747542"/>
    </source>
</evidence>
<dbReference type="EMBL" id="JAHLQT010046319">
    <property type="protein sequence ID" value="KAG7153652.1"/>
    <property type="molecule type" value="Genomic_DNA"/>
</dbReference>
<evidence type="ECO:0000256" key="6">
    <source>
        <dbReference type="SAM" id="MobiDB-lite"/>
    </source>
</evidence>
<feature type="compositionally biased region" description="Basic and acidic residues" evidence="6">
    <location>
        <begin position="448"/>
        <end position="467"/>
    </location>
</feature>
<feature type="compositionally biased region" description="Polar residues" evidence="6">
    <location>
        <begin position="986"/>
        <end position="999"/>
    </location>
</feature>
<dbReference type="PROSITE" id="PS50960">
    <property type="entry name" value="HTH_PSQ"/>
    <property type="match status" value="1"/>
</dbReference>
<dbReference type="InterPro" id="IPR051095">
    <property type="entry name" value="Dros_DevTransReg"/>
</dbReference>
<evidence type="ECO:0000259" key="7">
    <source>
        <dbReference type="PROSITE" id="PS50097"/>
    </source>
</evidence>
<evidence type="ECO:0000256" key="3">
    <source>
        <dbReference type="ARBA" id="ARBA00023242"/>
    </source>
</evidence>
<dbReference type="SMART" id="SM00225">
    <property type="entry name" value="BTB"/>
    <property type="match status" value="1"/>
</dbReference>
<dbReference type="CDD" id="cd01389">
    <property type="entry name" value="HMG-box_ROX1-like"/>
    <property type="match status" value="1"/>
</dbReference>
<evidence type="ECO:0000256" key="5">
    <source>
        <dbReference type="PROSITE-ProRule" id="PRU00320"/>
    </source>
</evidence>
<dbReference type="AlphaFoldDB" id="A0A8J5MJM3"/>
<dbReference type="PROSITE" id="PS50097">
    <property type="entry name" value="BTB"/>
    <property type="match status" value="1"/>
</dbReference>
<dbReference type="Pfam" id="PF04218">
    <property type="entry name" value="CENP-B_N"/>
    <property type="match status" value="1"/>
</dbReference>
<dbReference type="SMART" id="SM00398">
    <property type="entry name" value="HMG"/>
    <property type="match status" value="1"/>
</dbReference>
<feature type="compositionally biased region" description="Polar residues" evidence="6">
    <location>
        <begin position="714"/>
        <end position="752"/>
    </location>
</feature>
<dbReference type="PROSITE" id="PS51253">
    <property type="entry name" value="HTH_CENPB"/>
    <property type="match status" value="1"/>
</dbReference>
<protein>
    <submittedName>
        <fullName evidence="11">Bric-a-brac 1-like 2</fullName>
    </submittedName>
</protein>
<dbReference type="Gene3D" id="1.10.30.10">
    <property type="entry name" value="High mobility group box domain"/>
    <property type="match status" value="1"/>
</dbReference>
<evidence type="ECO:0000256" key="2">
    <source>
        <dbReference type="ARBA" id="ARBA00023125"/>
    </source>
</evidence>
<comment type="subcellular location">
    <subcellularLocation>
        <location evidence="1 5">Nucleus</location>
    </subcellularLocation>
</comment>
<dbReference type="SUPFAM" id="SSF54695">
    <property type="entry name" value="POZ domain"/>
    <property type="match status" value="1"/>
</dbReference>
<feature type="region of interest" description="Disordered" evidence="6">
    <location>
        <begin position="1035"/>
        <end position="1068"/>
    </location>
</feature>
<accession>A0A8J5MJM3</accession>
<dbReference type="GO" id="GO:0003677">
    <property type="term" value="F:DNA binding"/>
    <property type="evidence" value="ECO:0007669"/>
    <property type="project" value="UniProtKB-UniRule"/>
</dbReference>
<dbReference type="SUPFAM" id="SSF46689">
    <property type="entry name" value="Homeodomain-like"/>
    <property type="match status" value="2"/>
</dbReference>
<feature type="domain" description="HTH psq-type" evidence="9">
    <location>
        <begin position="526"/>
        <end position="577"/>
    </location>
</feature>
<evidence type="ECO:0000313" key="11">
    <source>
        <dbReference type="EMBL" id="KAG7153652.1"/>
    </source>
</evidence>
<proteinExistence type="predicted"/>
<feature type="compositionally biased region" description="Low complexity" evidence="6">
    <location>
        <begin position="949"/>
        <end position="963"/>
    </location>
</feature>
<dbReference type="GO" id="GO:0006357">
    <property type="term" value="P:regulation of transcription by RNA polymerase II"/>
    <property type="evidence" value="ECO:0007669"/>
    <property type="project" value="TreeGrafter"/>
</dbReference>